<keyword evidence="1" id="KW-0808">Transferase</keyword>
<dbReference type="SUPFAM" id="SSF55729">
    <property type="entry name" value="Acyl-CoA N-acyltransferases (Nat)"/>
    <property type="match status" value="1"/>
</dbReference>
<dbReference type="PANTHER" id="PTHR42919">
    <property type="entry name" value="N-ALPHA-ACETYLTRANSFERASE"/>
    <property type="match status" value="1"/>
</dbReference>
<dbReference type="PROSITE" id="PS51186">
    <property type="entry name" value="GNAT"/>
    <property type="match status" value="1"/>
</dbReference>
<dbReference type="CDD" id="cd04301">
    <property type="entry name" value="NAT_SF"/>
    <property type="match status" value="1"/>
</dbReference>
<dbReference type="KEGG" id="erc:Ecym_2375"/>
<keyword evidence="5" id="KW-1185">Reference proteome</keyword>
<gene>
    <name evidence="4" type="ordered locus">Ecym_2375</name>
</gene>
<evidence type="ECO:0000313" key="4">
    <source>
        <dbReference type="EMBL" id="AET38108.1"/>
    </source>
</evidence>
<dbReference type="EMBL" id="CP002498">
    <property type="protein sequence ID" value="AET38108.1"/>
    <property type="molecule type" value="Genomic_DNA"/>
</dbReference>
<dbReference type="Proteomes" id="UP000006790">
    <property type="component" value="Chromosome 2"/>
</dbReference>
<dbReference type="eggNOG" id="KOG3138">
    <property type="taxonomic scope" value="Eukaryota"/>
</dbReference>
<protein>
    <recommendedName>
        <fullName evidence="3">N-acetyltransferase domain-containing protein</fullName>
    </recommendedName>
</protein>
<proteinExistence type="predicted"/>
<dbReference type="RefSeq" id="XP_003644925.1">
    <property type="nucleotide sequence ID" value="XM_003644877.1"/>
</dbReference>
<dbReference type="GO" id="GO:0007064">
    <property type="term" value="P:mitotic sister chromatid cohesion"/>
    <property type="evidence" value="ECO:0007669"/>
    <property type="project" value="TreeGrafter"/>
</dbReference>
<dbReference type="FunCoup" id="G8JNP0">
    <property type="interactions" value="59"/>
</dbReference>
<dbReference type="GO" id="GO:0004596">
    <property type="term" value="F:protein-N-terminal amino-acid acetyltransferase activity"/>
    <property type="evidence" value="ECO:0007669"/>
    <property type="project" value="EnsemblFungi"/>
</dbReference>
<dbReference type="GeneID" id="11473071"/>
<keyword evidence="2" id="KW-0012">Acyltransferase</keyword>
<dbReference type="InterPro" id="IPR000182">
    <property type="entry name" value="GNAT_dom"/>
</dbReference>
<dbReference type="OMA" id="EYAGAIC"/>
<dbReference type="AlphaFoldDB" id="G8JNP0"/>
<dbReference type="Pfam" id="PF00583">
    <property type="entry name" value="Acetyltransf_1"/>
    <property type="match status" value="1"/>
</dbReference>
<dbReference type="GO" id="GO:0031415">
    <property type="term" value="C:NatA complex"/>
    <property type="evidence" value="ECO:0007669"/>
    <property type="project" value="EnsemblFungi"/>
</dbReference>
<evidence type="ECO:0000259" key="3">
    <source>
        <dbReference type="PROSITE" id="PS51186"/>
    </source>
</evidence>
<dbReference type="STRING" id="931890.G8JNP0"/>
<dbReference type="PANTHER" id="PTHR42919:SF8">
    <property type="entry name" value="N-ALPHA-ACETYLTRANSFERASE 50"/>
    <property type="match status" value="1"/>
</dbReference>
<dbReference type="InParanoid" id="G8JNP0"/>
<evidence type="ECO:0000256" key="1">
    <source>
        <dbReference type="ARBA" id="ARBA00022679"/>
    </source>
</evidence>
<name>G8JNP0_ERECY</name>
<dbReference type="InterPro" id="IPR016181">
    <property type="entry name" value="Acyl_CoA_acyltransferase"/>
</dbReference>
<dbReference type="OrthoDB" id="47374at2759"/>
<dbReference type="InterPro" id="IPR051556">
    <property type="entry name" value="N-term/lysine_N-AcTrnsfr"/>
</dbReference>
<accession>G8JNP0</accession>
<organism evidence="4 5">
    <name type="scientific">Eremothecium cymbalariae (strain CBS 270.75 / DBVPG 7215 / KCTC 17166 / NRRL Y-17582)</name>
    <name type="common">Yeast</name>
    <dbReference type="NCBI Taxonomy" id="931890"/>
    <lineage>
        <taxon>Eukaryota</taxon>
        <taxon>Fungi</taxon>
        <taxon>Dikarya</taxon>
        <taxon>Ascomycota</taxon>
        <taxon>Saccharomycotina</taxon>
        <taxon>Saccharomycetes</taxon>
        <taxon>Saccharomycetales</taxon>
        <taxon>Saccharomycetaceae</taxon>
        <taxon>Eremothecium</taxon>
    </lineage>
</organism>
<evidence type="ECO:0000313" key="5">
    <source>
        <dbReference type="Proteomes" id="UP000006790"/>
    </source>
</evidence>
<dbReference type="HOGENOM" id="CLU_013985_5_3_1"/>
<reference evidence="5" key="1">
    <citation type="journal article" date="2012" name="G3 (Bethesda)">
        <title>Pichia sorbitophila, an interspecies yeast hybrid reveals early steps of genome resolution following polyploidization.</title>
        <authorList>
            <person name="Leh Louis V."/>
            <person name="Despons L."/>
            <person name="Friedrich A."/>
            <person name="Martin T."/>
            <person name="Durrens P."/>
            <person name="Casaregola S."/>
            <person name="Neuveglise C."/>
            <person name="Fairhead C."/>
            <person name="Marck C."/>
            <person name="Cruz J.A."/>
            <person name="Straub M.L."/>
            <person name="Kugler V."/>
            <person name="Sacerdot C."/>
            <person name="Uzunov Z."/>
            <person name="Thierry A."/>
            <person name="Weiss S."/>
            <person name="Bleykasten C."/>
            <person name="De Montigny J."/>
            <person name="Jacques N."/>
            <person name="Jung P."/>
            <person name="Lemaire M."/>
            <person name="Mallet S."/>
            <person name="Morel G."/>
            <person name="Richard G.F."/>
            <person name="Sarkar A."/>
            <person name="Savel G."/>
            <person name="Schacherer J."/>
            <person name="Seret M.L."/>
            <person name="Talla E."/>
            <person name="Samson G."/>
            <person name="Jubin C."/>
            <person name="Poulain J."/>
            <person name="Vacherie B."/>
            <person name="Barbe V."/>
            <person name="Pelletier E."/>
            <person name="Sherman D.J."/>
            <person name="Westhof E."/>
            <person name="Weissenbach J."/>
            <person name="Baret P.V."/>
            <person name="Wincker P."/>
            <person name="Gaillardin C."/>
            <person name="Dujon B."/>
            <person name="Souciet J.L."/>
        </authorList>
    </citation>
    <scope>NUCLEOTIDE SEQUENCE [LARGE SCALE GENOMIC DNA]</scope>
    <source>
        <strain evidence="5">CBS 270.75 / DBVPG 7215 / KCTC 17166 / NRRL Y-17582</strain>
    </source>
</reference>
<sequence>MSRDIISVDDVYLNTLGTFITIVNSASPIPHSDSFFNELFESKCETKPATFISQLAYYGEIAVGCVKAKLITDKISKTELPGVHIETLDVLKAYRGKGVGSKLLEYVENRCKQYHQSELYTYVPSNNEGAVEWYLKHGFKLNNDRVQGYYEETAESLDAYLLMKRL</sequence>
<evidence type="ECO:0000256" key="2">
    <source>
        <dbReference type="ARBA" id="ARBA00023315"/>
    </source>
</evidence>
<dbReference type="Gene3D" id="3.40.630.30">
    <property type="match status" value="1"/>
</dbReference>
<feature type="domain" description="N-acetyltransferase" evidence="3">
    <location>
        <begin position="6"/>
        <end position="166"/>
    </location>
</feature>